<organism evidence="2">
    <name type="scientific">Rhodanobacter sp. FW102-FHT14D07</name>
    <dbReference type="NCBI Taxonomy" id="3351462"/>
    <lineage>
        <taxon>Bacteria</taxon>
        <taxon>Pseudomonadati</taxon>
        <taxon>Pseudomonadota</taxon>
        <taxon>Gammaproteobacteria</taxon>
        <taxon>Lysobacterales</taxon>
        <taxon>Rhodanobacteraceae</taxon>
        <taxon>Rhodanobacter</taxon>
    </lineage>
</organism>
<protein>
    <submittedName>
        <fullName evidence="2">Uncharacterized protein</fullName>
    </submittedName>
</protein>
<name>A0AB74UPL7_9GAMM</name>
<gene>
    <name evidence="2" type="ORF">ACFYG5_00790</name>
</gene>
<reference evidence="2" key="1">
    <citation type="submission" date="2024-10" db="EMBL/GenBank/DDBJ databases">
        <authorList>
            <person name="Lesea H.P."/>
            <person name="Kuehl J.V."/>
            <person name="Chandonia J.-M."/>
        </authorList>
    </citation>
    <scope>NUCLEOTIDE SEQUENCE</scope>
    <source>
        <strain evidence="2">FW102-FHT14D07</strain>
    </source>
</reference>
<proteinExistence type="predicted"/>
<feature type="signal peptide" evidence="1">
    <location>
        <begin position="1"/>
        <end position="30"/>
    </location>
</feature>
<sequence length="323" mass="33633">MESMIIPNKVKAIGLILLLVCGGVSNSVFAASPMPGAFGAHGTDLAAAIQAQSSSTGFELNYFHAERASKTYAIRLKNGLSASFDFQNGTVTLVDVTGSQSTLPLERVLLQVTNGNGQAASQMYDQMYQSISAAKSDAIMVHAGPRSANANFRPSTGGLRNVNPSFFFPPPRDTGGLGDDDGSLWATPTGGDCFPIPGSCNEWAGGLSDWGPGGMSNWGSYDLWWGSAFGDAPPTSQPPRPDGCAPNDIDCILYEHDRQNACDDMGTDNLAQGGNDLAAGTACGLAETGVGAVVCAAAIVPFVIGLHKLHKDTVTCHTPYPGR</sequence>
<feature type="chain" id="PRO_5044500520" evidence="1">
    <location>
        <begin position="31"/>
        <end position="323"/>
    </location>
</feature>
<keyword evidence="1" id="KW-0732">Signal</keyword>
<accession>A0AB74UPL7</accession>
<dbReference type="EMBL" id="CP170721">
    <property type="protein sequence ID" value="XIA18708.1"/>
    <property type="molecule type" value="Genomic_DNA"/>
</dbReference>
<evidence type="ECO:0000256" key="1">
    <source>
        <dbReference type="SAM" id="SignalP"/>
    </source>
</evidence>
<dbReference type="AlphaFoldDB" id="A0AB74UPL7"/>
<dbReference type="RefSeq" id="WP_395120106.1">
    <property type="nucleotide sequence ID" value="NZ_CP170721.1"/>
</dbReference>
<evidence type="ECO:0000313" key="2">
    <source>
        <dbReference type="EMBL" id="XIA18708.1"/>
    </source>
</evidence>